<dbReference type="EMBL" id="JAGTJQ010000001">
    <property type="protein sequence ID" value="KAH7041572.1"/>
    <property type="molecule type" value="Genomic_DNA"/>
</dbReference>
<keyword evidence="2" id="KW-1185">Reference proteome</keyword>
<protein>
    <submittedName>
        <fullName evidence="1">Uncharacterized protein</fullName>
    </submittedName>
</protein>
<proteinExistence type="predicted"/>
<evidence type="ECO:0000313" key="2">
    <source>
        <dbReference type="Proteomes" id="UP000756346"/>
    </source>
</evidence>
<organism evidence="1 2">
    <name type="scientific">Microdochium trichocladiopsis</name>
    <dbReference type="NCBI Taxonomy" id="1682393"/>
    <lineage>
        <taxon>Eukaryota</taxon>
        <taxon>Fungi</taxon>
        <taxon>Dikarya</taxon>
        <taxon>Ascomycota</taxon>
        <taxon>Pezizomycotina</taxon>
        <taxon>Sordariomycetes</taxon>
        <taxon>Xylariomycetidae</taxon>
        <taxon>Xylariales</taxon>
        <taxon>Microdochiaceae</taxon>
        <taxon>Microdochium</taxon>
    </lineage>
</organism>
<dbReference type="OrthoDB" id="429813at2759"/>
<comment type="caution">
    <text evidence="1">The sequence shown here is derived from an EMBL/GenBank/DDBJ whole genome shotgun (WGS) entry which is preliminary data.</text>
</comment>
<feature type="non-terminal residue" evidence="1">
    <location>
        <position position="1"/>
    </location>
</feature>
<name>A0A9P8YKE2_9PEZI</name>
<dbReference type="Proteomes" id="UP000756346">
    <property type="component" value="Unassembled WGS sequence"/>
</dbReference>
<reference evidence="1" key="1">
    <citation type="journal article" date="2021" name="Nat. Commun.">
        <title>Genetic determinants of endophytism in the Arabidopsis root mycobiome.</title>
        <authorList>
            <person name="Mesny F."/>
            <person name="Miyauchi S."/>
            <person name="Thiergart T."/>
            <person name="Pickel B."/>
            <person name="Atanasova L."/>
            <person name="Karlsson M."/>
            <person name="Huettel B."/>
            <person name="Barry K.W."/>
            <person name="Haridas S."/>
            <person name="Chen C."/>
            <person name="Bauer D."/>
            <person name="Andreopoulos W."/>
            <person name="Pangilinan J."/>
            <person name="LaButti K."/>
            <person name="Riley R."/>
            <person name="Lipzen A."/>
            <person name="Clum A."/>
            <person name="Drula E."/>
            <person name="Henrissat B."/>
            <person name="Kohler A."/>
            <person name="Grigoriev I.V."/>
            <person name="Martin F.M."/>
            <person name="Hacquard S."/>
        </authorList>
    </citation>
    <scope>NUCLEOTIDE SEQUENCE</scope>
    <source>
        <strain evidence="1">MPI-CAGE-CH-0230</strain>
    </source>
</reference>
<dbReference type="AlphaFoldDB" id="A0A9P8YKE2"/>
<sequence length="114" mass="13018">HGLNPSATTWLEIADAIRAFYGAERLPEMISFQEWVRRLEMSGHEGNDDNRALVSRNPGFKLLDTYHDMAQEGQAGRPPVVLSMQRTVAQSPAMRQCKAITADLVKRWCKQWDF</sequence>
<gene>
    <name evidence="1" type="ORF">B0I36DRAFT_235359</name>
</gene>
<evidence type="ECO:0000313" key="1">
    <source>
        <dbReference type="EMBL" id="KAH7041572.1"/>
    </source>
</evidence>
<dbReference type="Gene3D" id="3.40.50.720">
    <property type="entry name" value="NAD(P)-binding Rossmann-like Domain"/>
    <property type="match status" value="1"/>
</dbReference>
<accession>A0A9P8YKE2</accession>
<dbReference type="GeneID" id="70178939"/>
<dbReference type="RefSeq" id="XP_046019627.1">
    <property type="nucleotide sequence ID" value="XM_046149393.1"/>
</dbReference>